<sequence length="164" mass="18068">MALRRLPLLLRAYGSERAVRTAADVPTQCTNGQQGAQAREASLLNQVSELRKELATAQRRVAELHLSQVAVHEALLERLKTSDAAAHKAATQMRHTALALECSYDLLETELRRVLSIVPYSSSASDNDLDRIRLAAVEAGAREMVRKNIAFRVEKHAGETSPVE</sequence>
<gene>
    <name evidence="2" type="ORF">TCIL3000_10_760</name>
</gene>
<keyword evidence="1" id="KW-0175">Coiled coil</keyword>
<reference evidence="2" key="1">
    <citation type="journal article" date="2012" name="Proc. Natl. Acad. Sci. U.S.A.">
        <title>Antigenic diversity is generated by distinct evolutionary mechanisms in African trypanosome species.</title>
        <authorList>
            <person name="Jackson A.P."/>
            <person name="Berry A."/>
            <person name="Aslett M."/>
            <person name="Allison H.C."/>
            <person name="Burton P."/>
            <person name="Vavrova-Anderson J."/>
            <person name="Brown R."/>
            <person name="Browne H."/>
            <person name="Corton N."/>
            <person name="Hauser H."/>
            <person name="Gamble J."/>
            <person name="Gilderthorp R."/>
            <person name="Marcello L."/>
            <person name="McQuillan J."/>
            <person name="Otto T.D."/>
            <person name="Quail M.A."/>
            <person name="Sanders M.J."/>
            <person name="van Tonder A."/>
            <person name="Ginger M.L."/>
            <person name="Field M.C."/>
            <person name="Barry J.D."/>
            <person name="Hertz-Fowler C."/>
            <person name="Berriman M."/>
        </authorList>
    </citation>
    <scope>NUCLEOTIDE SEQUENCE</scope>
    <source>
        <strain evidence="2">IL3000</strain>
    </source>
</reference>
<proteinExistence type="predicted"/>
<evidence type="ECO:0000313" key="2">
    <source>
        <dbReference type="EMBL" id="CCC93317.1"/>
    </source>
</evidence>
<dbReference type="AlphaFoldDB" id="G0UVA2"/>
<name>G0UVA2_TRYCI</name>
<evidence type="ECO:0000256" key="1">
    <source>
        <dbReference type="SAM" id="Coils"/>
    </source>
</evidence>
<dbReference type="VEuPathDB" id="TriTrypDB:TcIL3000_10_760"/>
<feature type="coiled-coil region" evidence="1">
    <location>
        <begin position="40"/>
        <end position="67"/>
    </location>
</feature>
<dbReference type="EMBL" id="HE575323">
    <property type="protein sequence ID" value="CCC93317.1"/>
    <property type="molecule type" value="Genomic_DNA"/>
</dbReference>
<accession>G0UVA2</accession>
<organism evidence="2">
    <name type="scientific">Trypanosoma congolense (strain IL3000)</name>
    <dbReference type="NCBI Taxonomy" id="1068625"/>
    <lineage>
        <taxon>Eukaryota</taxon>
        <taxon>Discoba</taxon>
        <taxon>Euglenozoa</taxon>
        <taxon>Kinetoplastea</taxon>
        <taxon>Metakinetoplastina</taxon>
        <taxon>Trypanosomatida</taxon>
        <taxon>Trypanosomatidae</taxon>
        <taxon>Trypanosoma</taxon>
        <taxon>Nannomonas</taxon>
    </lineage>
</organism>
<protein>
    <submittedName>
        <fullName evidence="2">Uncharacterized protein</fullName>
    </submittedName>
</protein>